<reference evidence="2 3" key="2">
    <citation type="submission" date="2019-08" db="EMBL/GenBank/DDBJ databases">
        <title>Jejuicoccus antrihumi gen. nov., sp. nov., a new member of the family Dermacoccaceae isolated from a cave.</title>
        <authorList>
            <person name="Schumann P."/>
            <person name="Kim I.S."/>
        </authorList>
    </citation>
    <scope>NUCLEOTIDE SEQUENCE [LARGE SCALE GENOMIC DNA]</scope>
    <source>
        <strain evidence="2 3">C5-26</strain>
    </source>
</reference>
<dbReference type="EMBL" id="VCQV01000010">
    <property type="protein sequence ID" value="TWP36648.1"/>
    <property type="molecule type" value="Genomic_DNA"/>
</dbReference>
<dbReference type="SUPFAM" id="SSF55729">
    <property type="entry name" value="Acyl-CoA N-acyltransferases (Nat)"/>
    <property type="match status" value="1"/>
</dbReference>
<dbReference type="GO" id="GO:0016747">
    <property type="term" value="F:acyltransferase activity, transferring groups other than amino-acyl groups"/>
    <property type="evidence" value="ECO:0007669"/>
    <property type="project" value="InterPro"/>
</dbReference>
<feature type="domain" description="N-acetyltransferase" evidence="1">
    <location>
        <begin position="10"/>
        <end position="167"/>
    </location>
</feature>
<protein>
    <submittedName>
        <fullName evidence="2">GNAT family N-acetyltransferase</fullName>
    </submittedName>
</protein>
<organism evidence="2 3">
    <name type="scientific">Leekyejoonella antrihumi</name>
    <dbReference type="NCBI Taxonomy" id="1660198"/>
    <lineage>
        <taxon>Bacteria</taxon>
        <taxon>Bacillati</taxon>
        <taxon>Actinomycetota</taxon>
        <taxon>Actinomycetes</taxon>
        <taxon>Micrococcales</taxon>
        <taxon>Dermacoccaceae</taxon>
        <taxon>Leekyejoonella</taxon>
    </lineage>
</organism>
<dbReference type="PROSITE" id="PS51186">
    <property type="entry name" value="GNAT"/>
    <property type="match status" value="1"/>
</dbReference>
<dbReference type="Pfam" id="PF00583">
    <property type="entry name" value="Acetyltransf_1"/>
    <property type="match status" value="1"/>
</dbReference>
<keyword evidence="3" id="KW-1185">Reference proteome</keyword>
<dbReference type="Gene3D" id="3.40.630.30">
    <property type="match status" value="1"/>
</dbReference>
<gene>
    <name evidence="2" type="ORF">FGL98_09335</name>
</gene>
<dbReference type="OrthoDB" id="5145866at2"/>
<evidence type="ECO:0000259" key="1">
    <source>
        <dbReference type="PROSITE" id="PS51186"/>
    </source>
</evidence>
<dbReference type="Proteomes" id="UP000320244">
    <property type="component" value="Unassembled WGS sequence"/>
</dbReference>
<dbReference type="AlphaFoldDB" id="A0A563E277"/>
<proteinExistence type="predicted"/>
<sequence>MCFTALVSEIRVHLANRDDAFIVAALVLQMDRAAGEPARAGFLREYADAWLADFDHRPTWLASLPDNTAIGLVQAGLIHKMPSLRRSTTSWIHVSLVYVRETERGQGVAERMLHRMIAWGSSNGVERYQLNAVPEARTLYERLGFSAPTDRMMELLTPSDPAIRPFGR</sequence>
<keyword evidence="2" id="KW-0808">Transferase</keyword>
<comment type="caution">
    <text evidence="2">The sequence shown here is derived from an EMBL/GenBank/DDBJ whole genome shotgun (WGS) entry which is preliminary data.</text>
</comment>
<name>A0A563E277_9MICO</name>
<dbReference type="InterPro" id="IPR000182">
    <property type="entry name" value="GNAT_dom"/>
</dbReference>
<reference evidence="2 3" key="1">
    <citation type="submission" date="2019-05" db="EMBL/GenBank/DDBJ databases">
        <authorList>
            <person name="Lee S.D."/>
        </authorList>
    </citation>
    <scope>NUCLEOTIDE SEQUENCE [LARGE SCALE GENOMIC DNA]</scope>
    <source>
        <strain evidence="2 3">C5-26</strain>
    </source>
</reference>
<dbReference type="InterPro" id="IPR016181">
    <property type="entry name" value="Acyl_CoA_acyltransferase"/>
</dbReference>
<dbReference type="CDD" id="cd04301">
    <property type="entry name" value="NAT_SF"/>
    <property type="match status" value="1"/>
</dbReference>
<evidence type="ECO:0000313" key="2">
    <source>
        <dbReference type="EMBL" id="TWP36648.1"/>
    </source>
</evidence>
<accession>A0A563E277</accession>
<evidence type="ECO:0000313" key="3">
    <source>
        <dbReference type="Proteomes" id="UP000320244"/>
    </source>
</evidence>